<dbReference type="EMBL" id="ML994691">
    <property type="protein sequence ID" value="KAF2177262.1"/>
    <property type="molecule type" value="Genomic_DNA"/>
</dbReference>
<evidence type="ECO:0000313" key="1">
    <source>
        <dbReference type="EMBL" id="KAF2177262.1"/>
    </source>
</evidence>
<dbReference type="Proteomes" id="UP000800200">
    <property type="component" value="Unassembled WGS sequence"/>
</dbReference>
<sequence>MIPDNADDVETFSQLQQREHNGRSNSSSVSLAAYLRQSRNGSILITSRNNDAAARLAGS</sequence>
<evidence type="ECO:0000313" key="2">
    <source>
        <dbReference type="Proteomes" id="UP000800200"/>
    </source>
</evidence>
<reference evidence="1" key="1">
    <citation type="journal article" date="2020" name="Stud. Mycol.">
        <title>101 Dothideomycetes genomes: a test case for predicting lifestyles and emergence of pathogens.</title>
        <authorList>
            <person name="Haridas S."/>
            <person name="Albert R."/>
            <person name="Binder M."/>
            <person name="Bloem J."/>
            <person name="Labutti K."/>
            <person name="Salamov A."/>
            <person name="Andreopoulos B."/>
            <person name="Baker S."/>
            <person name="Barry K."/>
            <person name="Bills G."/>
            <person name="Bluhm B."/>
            <person name="Cannon C."/>
            <person name="Castanera R."/>
            <person name="Culley D."/>
            <person name="Daum C."/>
            <person name="Ezra D."/>
            <person name="Gonzalez J."/>
            <person name="Henrissat B."/>
            <person name="Kuo A."/>
            <person name="Liang C."/>
            <person name="Lipzen A."/>
            <person name="Lutzoni F."/>
            <person name="Magnuson J."/>
            <person name="Mondo S."/>
            <person name="Nolan M."/>
            <person name="Ohm R."/>
            <person name="Pangilinan J."/>
            <person name="Park H.-J."/>
            <person name="Ramirez L."/>
            <person name="Alfaro M."/>
            <person name="Sun H."/>
            <person name="Tritt A."/>
            <person name="Yoshinaga Y."/>
            <person name="Zwiers L.-H."/>
            <person name="Turgeon B."/>
            <person name="Goodwin S."/>
            <person name="Spatafora J."/>
            <person name="Crous P."/>
            <person name="Grigoriev I."/>
        </authorList>
    </citation>
    <scope>NUCLEOTIDE SEQUENCE</scope>
    <source>
        <strain evidence="1">CBS 207.26</strain>
    </source>
</reference>
<gene>
    <name evidence="1" type="ORF">K469DRAFT_720820</name>
</gene>
<dbReference type="OrthoDB" id="20872at2759"/>
<name>A0A6A6DFU7_9PEZI</name>
<protein>
    <submittedName>
        <fullName evidence="1">Uncharacterized protein</fullName>
    </submittedName>
</protein>
<organism evidence="1 2">
    <name type="scientific">Zopfia rhizophila CBS 207.26</name>
    <dbReference type="NCBI Taxonomy" id="1314779"/>
    <lineage>
        <taxon>Eukaryota</taxon>
        <taxon>Fungi</taxon>
        <taxon>Dikarya</taxon>
        <taxon>Ascomycota</taxon>
        <taxon>Pezizomycotina</taxon>
        <taxon>Dothideomycetes</taxon>
        <taxon>Dothideomycetes incertae sedis</taxon>
        <taxon>Zopfiaceae</taxon>
        <taxon>Zopfia</taxon>
    </lineage>
</organism>
<accession>A0A6A6DFU7</accession>
<dbReference type="AlphaFoldDB" id="A0A6A6DFU7"/>
<keyword evidence="2" id="KW-1185">Reference proteome</keyword>
<proteinExistence type="predicted"/>